<gene>
    <name evidence="2" type="ORF">NEOLI_004979</name>
</gene>
<protein>
    <recommendedName>
        <fullName evidence="4">Coiled-coil domain-containing protein R3HCC1L</fullName>
    </recommendedName>
</protein>
<organism evidence="2 3">
    <name type="scientific">Neolecta irregularis (strain DAH-3)</name>
    <dbReference type="NCBI Taxonomy" id="1198029"/>
    <lineage>
        <taxon>Eukaryota</taxon>
        <taxon>Fungi</taxon>
        <taxon>Dikarya</taxon>
        <taxon>Ascomycota</taxon>
        <taxon>Taphrinomycotina</taxon>
        <taxon>Neolectales</taxon>
        <taxon>Neolectaceae</taxon>
        <taxon>Neolecta</taxon>
    </lineage>
</organism>
<sequence>MTSIDDVVFQLETTQVDHDDDDKDQGEEDSWEKLVDTDNFEKDEVNVTNILHFTGFDTSTQNHHIHQVFPQKKEYSISWINDNSMKLVFFERDTCVKRYSEYMNLMTKDLGTVRFWSPESPIMTGCKALDRAPSNVRPLKTDTVARRMIAGALGLRSRDTQQQKQYNEIVKQRELERRRMEKEREDSKRAIWED</sequence>
<reference evidence="2 3" key="1">
    <citation type="submission" date="2016-04" db="EMBL/GenBank/DDBJ databases">
        <title>Evolutionary innovation and constraint leading to complex multicellularity in the Ascomycota.</title>
        <authorList>
            <person name="Cisse O."/>
            <person name="Nguyen A."/>
            <person name="Hewitt D.A."/>
            <person name="Jedd G."/>
            <person name="Stajich J.E."/>
        </authorList>
    </citation>
    <scope>NUCLEOTIDE SEQUENCE [LARGE SCALE GENOMIC DNA]</scope>
    <source>
        <strain evidence="2 3">DAH-3</strain>
    </source>
</reference>
<dbReference type="InterPro" id="IPR012677">
    <property type="entry name" value="Nucleotide-bd_a/b_plait_sf"/>
</dbReference>
<dbReference type="EMBL" id="LXFE01001695">
    <property type="protein sequence ID" value="OLL23403.1"/>
    <property type="molecule type" value="Genomic_DNA"/>
</dbReference>
<evidence type="ECO:0000256" key="1">
    <source>
        <dbReference type="SAM" id="Coils"/>
    </source>
</evidence>
<evidence type="ECO:0008006" key="4">
    <source>
        <dbReference type="Google" id="ProtNLM"/>
    </source>
</evidence>
<dbReference type="AlphaFoldDB" id="A0A1U7LLD3"/>
<comment type="caution">
    <text evidence="2">The sequence shown here is derived from an EMBL/GenBank/DDBJ whole genome shotgun (WGS) entry which is preliminary data.</text>
</comment>
<dbReference type="Proteomes" id="UP000186594">
    <property type="component" value="Unassembled WGS sequence"/>
</dbReference>
<evidence type="ECO:0000313" key="2">
    <source>
        <dbReference type="EMBL" id="OLL23403.1"/>
    </source>
</evidence>
<feature type="coiled-coil region" evidence="1">
    <location>
        <begin position="163"/>
        <end position="190"/>
    </location>
</feature>
<proteinExistence type="predicted"/>
<dbReference type="Gene3D" id="3.30.70.330">
    <property type="match status" value="1"/>
</dbReference>
<keyword evidence="3" id="KW-1185">Reference proteome</keyword>
<dbReference type="OrthoDB" id="5418203at2759"/>
<keyword evidence="1" id="KW-0175">Coiled coil</keyword>
<name>A0A1U7LLD3_NEOID</name>
<accession>A0A1U7LLD3</accession>
<evidence type="ECO:0000313" key="3">
    <source>
        <dbReference type="Proteomes" id="UP000186594"/>
    </source>
</evidence>